<name>A0A3N1GER0_9ACTN</name>
<evidence type="ECO:0000313" key="2">
    <source>
        <dbReference type="Proteomes" id="UP000271683"/>
    </source>
</evidence>
<dbReference type="EMBL" id="RJKL01000001">
    <property type="protein sequence ID" value="ROP28654.1"/>
    <property type="molecule type" value="Genomic_DNA"/>
</dbReference>
<organism evidence="1 2">
    <name type="scientific">Couchioplanes caeruleus</name>
    <dbReference type="NCBI Taxonomy" id="56438"/>
    <lineage>
        <taxon>Bacteria</taxon>
        <taxon>Bacillati</taxon>
        <taxon>Actinomycetota</taxon>
        <taxon>Actinomycetes</taxon>
        <taxon>Micromonosporales</taxon>
        <taxon>Micromonosporaceae</taxon>
        <taxon>Couchioplanes</taxon>
    </lineage>
</organism>
<proteinExistence type="predicted"/>
<dbReference type="Proteomes" id="UP000271683">
    <property type="component" value="Unassembled WGS sequence"/>
</dbReference>
<dbReference type="AlphaFoldDB" id="A0A3N1GER0"/>
<gene>
    <name evidence="1" type="ORF">EDD30_1423</name>
</gene>
<accession>A0A3N1GER0</accession>
<reference evidence="1 2" key="1">
    <citation type="submission" date="2018-11" db="EMBL/GenBank/DDBJ databases">
        <title>Sequencing the genomes of 1000 actinobacteria strains.</title>
        <authorList>
            <person name="Klenk H.-P."/>
        </authorList>
    </citation>
    <scope>NUCLEOTIDE SEQUENCE [LARGE SCALE GENOMIC DNA]</scope>
    <source>
        <strain evidence="1 2">DSM 43634</strain>
    </source>
</reference>
<comment type="caution">
    <text evidence="1">The sequence shown here is derived from an EMBL/GenBank/DDBJ whole genome shotgun (WGS) entry which is preliminary data.</text>
</comment>
<evidence type="ECO:0000313" key="1">
    <source>
        <dbReference type="EMBL" id="ROP28654.1"/>
    </source>
</evidence>
<sequence>MHMPDPRPRSGREADALAIAPCFACSGPWIAGDPRSYRPGSPAIAAQVKAGGVDKLLQMCDRDIDAAVRDRISANEAVADRYGLALVANEAAWTSYLQVSTNSGRSPRSATATFTWKP</sequence>
<protein>
    <submittedName>
        <fullName evidence="1">Uncharacterized protein</fullName>
    </submittedName>
</protein>